<dbReference type="InterPro" id="IPR041588">
    <property type="entry name" value="Integrase_H2C2"/>
</dbReference>
<sequence length="139" mass="15801">MRGCRIIIPKSHQAEVLNQIHEGHLGITKCRARAGCSVYWPRISKLWPYSSPKFSQSNGLIEAAVKTVKARIKKSRDPYLALMAYRATPLENGFSPSELLMARRINTTLPVAKTQLQPYSVNKEVLEAKEEIRRPEKEL</sequence>
<dbReference type="PANTHER" id="PTHR37984">
    <property type="entry name" value="PROTEIN CBG26694"/>
    <property type="match status" value="1"/>
</dbReference>
<evidence type="ECO:0000313" key="4">
    <source>
        <dbReference type="Proteomes" id="UP000499080"/>
    </source>
</evidence>
<dbReference type="Gene3D" id="1.10.340.70">
    <property type="match status" value="1"/>
</dbReference>
<evidence type="ECO:0000259" key="2">
    <source>
        <dbReference type="Pfam" id="PF17921"/>
    </source>
</evidence>
<dbReference type="Proteomes" id="UP000499080">
    <property type="component" value="Unassembled WGS sequence"/>
</dbReference>
<dbReference type="GO" id="GO:0003964">
    <property type="term" value="F:RNA-directed DNA polymerase activity"/>
    <property type="evidence" value="ECO:0007669"/>
    <property type="project" value="UniProtKB-EC"/>
</dbReference>
<dbReference type="OrthoDB" id="6493431at2759"/>
<proteinExistence type="predicted"/>
<comment type="caution">
    <text evidence="3">The sequence shown here is derived from an EMBL/GenBank/DDBJ whole genome shotgun (WGS) entry which is preliminary data.</text>
</comment>
<dbReference type="Pfam" id="PF17921">
    <property type="entry name" value="Integrase_H2C2"/>
    <property type="match status" value="1"/>
</dbReference>
<name>A0A4Y2EXT8_ARAVE</name>
<dbReference type="EC" id="2.7.7.49" evidence="1"/>
<evidence type="ECO:0000313" key="3">
    <source>
        <dbReference type="EMBL" id="GBM34062.1"/>
    </source>
</evidence>
<gene>
    <name evidence="3" type="ORF">AVEN_150748_1</name>
</gene>
<accession>A0A4Y2EXT8</accession>
<keyword evidence="4" id="KW-1185">Reference proteome</keyword>
<feature type="domain" description="Integrase zinc-binding" evidence="2">
    <location>
        <begin position="8"/>
        <end position="45"/>
    </location>
</feature>
<reference evidence="3 4" key="1">
    <citation type="journal article" date="2019" name="Sci. Rep.">
        <title>Orb-weaving spider Araneus ventricosus genome elucidates the spidroin gene catalogue.</title>
        <authorList>
            <person name="Kono N."/>
            <person name="Nakamura H."/>
            <person name="Ohtoshi R."/>
            <person name="Moran D.A.P."/>
            <person name="Shinohara A."/>
            <person name="Yoshida Y."/>
            <person name="Fujiwara M."/>
            <person name="Mori M."/>
            <person name="Tomita M."/>
            <person name="Arakawa K."/>
        </authorList>
    </citation>
    <scope>NUCLEOTIDE SEQUENCE [LARGE SCALE GENOMIC DNA]</scope>
</reference>
<dbReference type="EMBL" id="BGPR01094264">
    <property type="protein sequence ID" value="GBM34062.1"/>
    <property type="molecule type" value="Genomic_DNA"/>
</dbReference>
<dbReference type="AlphaFoldDB" id="A0A4Y2EXT8"/>
<evidence type="ECO:0000256" key="1">
    <source>
        <dbReference type="ARBA" id="ARBA00012493"/>
    </source>
</evidence>
<organism evidence="3 4">
    <name type="scientific">Araneus ventricosus</name>
    <name type="common">Orbweaver spider</name>
    <name type="synonym">Epeira ventricosa</name>
    <dbReference type="NCBI Taxonomy" id="182803"/>
    <lineage>
        <taxon>Eukaryota</taxon>
        <taxon>Metazoa</taxon>
        <taxon>Ecdysozoa</taxon>
        <taxon>Arthropoda</taxon>
        <taxon>Chelicerata</taxon>
        <taxon>Arachnida</taxon>
        <taxon>Araneae</taxon>
        <taxon>Araneomorphae</taxon>
        <taxon>Entelegynae</taxon>
        <taxon>Araneoidea</taxon>
        <taxon>Araneidae</taxon>
        <taxon>Araneus</taxon>
    </lineage>
</organism>
<dbReference type="InterPro" id="IPR036397">
    <property type="entry name" value="RNaseH_sf"/>
</dbReference>
<dbReference type="PANTHER" id="PTHR37984:SF9">
    <property type="entry name" value="INTEGRASE CATALYTIC DOMAIN-CONTAINING PROTEIN"/>
    <property type="match status" value="1"/>
</dbReference>
<dbReference type="Gene3D" id="3.30.420.10">
    <property type="entry name" value="Ribonuclease H-like superfamily/Ribonuclease H"/>
    <property type="match status" value="1"/>
</dbReference>
<dbReference type="GO" id="GO:0003676">
    <property type="term" value="F:nucleic acid binding"/>
    <property type="evidence" value="ECO:0007669"/>
    <property type="project" value="InterPro"/>
</dbReference>
<protein>
    <recommendedName>
        <fullName evidence="1">RNA-directed DNA polymerase</fullName>
        <ecNumber evidence="1">2.7.7.49</ecNumber>
    </recommendedName>
</protein>
<dbReference type="InterPro" id="IPR050951">
    <property type="entry name" value="Retrovirus_Pol_polyprotein"/>
</dbReference>